<proteinExistence type="predicted"/>
<evidence type="ECO:0000259" key="1">
    <source>
        <dbReference type="SMART" id="SM00254"/>
    </source>
</evidence>
<dbReference type="Gene3D" id="1.10.10.1940">
    <property type="match status" value="1"/>
</dbReference>
<dbReference type="InterPro" id="IPR003582">
    <property type="entry name" value="ShKT_dom"/>
</dbReference>
<organism evidence="2 3">
    <name type="scientific">Syphacia muris</name>
    <dbReference type="NCBI Taxonomy" id="451379"/>
    <lineage>
        <taxon>Eukaryota</taxon>
        <taxon>Metazoa</taxon>
        <taxon>Ecdysozoa</taxon>
        <taxon>Nematoda</taxon>
        <taxon>Chromadorea</taxon>
        <taxon>Rhabditida</taxon>
        <taxon>Spirurina</taxon>
        <taxon>Oxyuridomorpha</taxon>
        <taxon>Oxyuroidea</taxon>
        <taxon>Oxyuridae</taxon>
        <taxon>Syphacia</taxon>
    </lineage>
</organism>
<feature type="domain" description="ShKT" evidence="1">
    <location>
        <begin position="5"/>
        <end position="41"/>
    </location>
</feature>
<evidence type="ECO:0000313" key="3">
    <source>
        <dbReference type="WBParaSite" id="SMUV_0000979201-mRNA-1"/>
    </source>
</evidence>
<protein>
    <submittedName>
        <fullName evidence="3">ShKT domain-containing protein</fullName>
    </submittedName>
</protein>
<dbReference type="Proteomes" id="UP000046393">
    <property type="component" value="Unplaced"/>
</dbReference>
<evidence type="ECO:0000313" key="2">
    <source>
        <dbReference type="Proteomes" id="UP000046393"/>
    </source>
</evidence>
<keyword evidence="2" id="KW-1185">Reference proteome</keyword>
<dbReference type="Pfam" id="PF01549">
    <property type="entry name" value="ShK"/>
    <property type="match status" value="2"/>
</dbReference>
<accession>A0A0N5AXV9</accession>
<dbReference type="AlphaFoldDB" id="A0A0N5AXV9"/>
<reference evidence="3" key="1">
    <citation type="submission" date="2017-02" db="UniProtKB">
        <authorList>
            <consortium name="WormBaseParasite"/>
        </authorList>
    </citation>
    <scope>IDENTIFICATION</scope>
</reference>
<feature type="domain" description="ShKT" evidence="1">
    <location>
        <begin position="47"/>
        <end position="86"/>
    </location>
</feature>
<sequence>MNNLENDDKACDTLGEIGFCEEPTLKDMIAIECPKTCGLCSYNGPEDCQNTLSPEQCQNLQGLCSATNELGQQIREKCKYTCGECGNNNGNPAVN</sequence>
<name>A0A0N5AXV9_9BILA</name>
<dbReference type="WBParaSite" id="SMUV_0000979201-mRNA-1">
    <property type="protein sequence ID" value="SMUV_0000979201-mRNA-1"/>
    <property type="gene ID" value="SMUV_0000979201"/>
</dbReference>
<dbReference type="SMART" id="SM00254">
    <property type="entry name" value="ShKT"/>
    <property type="match status" value="2"/>
</dbReference>